<evidence type="ECO:0000313" key="1">
    <source>
        <dbReference type="EMBL" id="CAK5047523.1"/>
    </source>
</evidence>
<protein>
    <submittedName>
        <fullName evidence="1">Uncharacterized protein</fullName>
    </submittedName>
</protein>
<evidence type="ECO:0000313" key="2">
    <source>
        <dbReference type="Proteomes" id="UP001497535"/>
    </source>
</evidence>
<proteinExistence type="predicted"/>
<dbReference type="EMBL" id="CAVMJV010000012">
    <property type="protein sequence ID" value="CAK5047523.1"/>
    <property type="molecule type" value="Genomic_DNA"/>
</dbReference>
<dbReference type="Proteomes" id="UP001497535">
    <property type="component" value="Unassembled WGS sequence"/>
</dbReference>
<name>A0ACB0YI19_MELEN</name>
<comment type="caution">
    <text evidence="1">The sequence shown here is derived from an EMBL/GenBank/DDBJ whole genome shotgun (WGS) entry which is preliminary data.</text>
</comment>
<keyword evidence="2" id="KW-1185">Reference proteome</keyword>
<reference evidence="1" key="1">
    <citation type="submission" date="2023-11" db="EMBL/GenBank/DDBJ databases">
        <authorList>
            <person name="Poullet M."/>
        </authorList>
    </citation>
    <scope>NUCLEOTIDE SEQUENCE</scope>
    <source>
        <strain evidence="1">E1834</strain>
    </source>
</reference>
<sequence>MNSSFSSYFSDDEEEQSLDLFHSQRRKRQQLMHHSAAMRLCRRGKQQIASGCLVNRDRVLTTNYEGDERTNKHSSIDDEYSDQDLEDFKQQKLNDDNDDTEIHSFENERYRHPHLPQMRFHYSMPAIVNSLHDSVPDRVKFRRSDTEDFLIERKAGASSECKYFLFSLKS</sequence>
<accession>A0ACB0YI19</accession>
<gene>
    <name evidence="1" type="ORF">MENTE1834_LOCUS12449</name>
</gene>
<organism evidence="1 2">
    <name type="scientific">Meloidogyne enterolobii</name>
    <name type="common">Root-knot nematode worm</name>
    <name type="synonym">Meloidogyne mayaguensis</name>
    <dbReference type="NCBI Taxonomy" id="390850"/>
    <lineage>
        <taxon>Eukaryota</taxon>
        <taxon>Metazoa</taxon>
        <taxon>Ecdysozoa</taxon>
        <taxon>Nematoda</taxon>
        <taxon>Chromadorea</taxon>
        <taxon>Rhabditida</taxon>
        <taxon>Tylenchina</taxon>
        <taxon>Tylenchomorpha</taxon>
        <taxon>Tylenchoidea</taxon>
        <taxon>Meloidogynidae</taxon>
        <taxon>Meloidogyninae</taxon>
        <taxon>Meloidogyne</taxon>
    </lineage>
</organism>